<comment type="caution">
    <text evidence="5">The sequence shown here is derived from an EMBL/GenBank/DDBJ whole genome shotgun (WGS) entry which is preliminary data.</text>
</comment>
<dbReference type="SUPFAM" id="SSF55909">
    <property type="entry name" value="Pentein"/>
    <property type="match status" value="1"/>
</dbReference>
<comment type="subunit">
    <text evidence="3">Homodimer.</text>
</comment>
<dbReference type="AlphaFoldDB" id="A0A8I0T308"/>
<dbReference type="InterPro" id="IPR007079">
    <property type="entry name" value="SuccinylArg_d-Hdrlase_AstB"/>
</dbReference>
<reference evidence="5 6" key="1">
    <citation type="submission" date="2015-06" db="EMBL/GenBank/DDBJ databases">
        <title>Genome sequence of Pseudoalteromonas peptidolytica.</title>
        <authorList>
            <person name="Xie B.-B."/>
            <person name="Rong J.-C."/>
            <person name="Qin Q.-L."/>
            <person name="Zhang Y.-Z."/>
        </authorList>
    </citation>
    <scope>NUCLEOTIDE SEQUENCE [LARGE SCALE GENOMIC DNA]</scope>
    <source>
        <strain evidence="5 6">F12-50-A1</strain>
    </source>
</reference>
<dbReference type="Proteomes" id="UP000660708">
    <property type="component" value="Unassembled WGS sequence"/>
</dbReference>
<feature type="binding site" evidence="3">
    <location>
        <position position="110"/>
    </location>
    <ligand>
        <name>substrate</name>
    </ligand>
</feature>
<comment type="pathway">
    <text evidence="3">Amino-acid degradation; L-arginine degradation via AST pathway; L-glutamate and succinate from L-arginine: step 2/5.</text>
</comment>
<evidence type="ECO:0000313" key="5">
    <source>
        <dbReference type="EMBL" id="MBE0344643.1"/>
    </source>
</evidence>
<dbReference type="InterPro" id="IPR037031">
    <property type="entry name" value="AstB_sf"/>
</dbReference>
<feature type="binding site" evidence="3">
    <location>
        <begin position="137"/>
        <end position="138"/>
    </location>
    <ligand>
        <name>substrate</name>
    </ligand>
</feature>
<name>A0A8I0T308_9GAMM</name>
<comment type="function">
    <text evidence="3">Catalyzes the hydrolysis of N(2)-succinylarginine into N(2)-succinylornithine, ammonia and CO(2).</text>
</comment>
<organism evidence="5 6">
    <name type="scientific">Pseudoalteromonas peptidolytica F12-50-A1</name>
    <dbReference type="NCBI Taxonomy" id="1315280"/>
    <lineage>
        <taxon>Bacteria</taxon>
        <taxon>Pseudomonadati</taxon>
        <taxon>Pseudomonadota</taxon>
        <taxon>Gammaproteobacteria</taxon>
        <taxon>Alteromonadales</taxon>
        <taxon>Pseudoalteromonadaceae</taxon>
        <taxon>Pseudoalteromonas</taxon>
    </lineage>
</organism>
<dbReference type="NCBIfam" id="TIGR03241">
    <property type="entry name" value="arg_catab_astB"/>
    <property type="match status" value="1"/>
</dbReference>
<feature type="active site" evidence="3">
    <location>
        <position position="174"/>
    </location>
</feature>
<comment type="catalytic activity">
    <reaction evidence="3">
        <text>N(2)-succinyl-L-arginine + 2 H2O + 2 H(+) = N(2)-succinyl-L-ornithine + 2 NH4(+) + CO2</text>
        <dbReference type="Rhea" id="RHEA:19533"/>
        <dbReference type="ChEBI" id="CHEBI:15377"/>
        <dbReference type="ChEBI" id="CHEBI:15378"/>
        <dbReference type="ChEBI" id="CHEBI:16526"/>
        <dbReference type="ChEBI" id="CHEBI:28938"/>
        <dbReference type="ChEBI" id="CHEBI:58241"/>
        <dbReference type="ChEBI" id="CHEBI:58514"/>
        <dbReference type="EC" id="3.5.3.23"/>
    </reaction>
</comment>
<dbReference type="PANTHER" id="PTHR30420:SF2">
    <property type="entry name" value="N-SUCCINYLARGININE DIHYDROLASE"/>
    <property type="match status" value="1"/>
</dbReference>
<dbReference type="Pfam" id="PF04996">
    <property type="entry name" value="AstB"/>
    <property type="match status" value="1"/>
</dbReference>
<dbReference type="EMBL" id="AQHF01000016">
    <property type="protein sequence ID" value="MBE0344643.1"/>
    <property type="molecule type" value="Genomic_DNA"/>
</dbReference>
<comment type="similarity">
    <text evidence="3">Belongs to the succinylarginine dihydrolase family.</text>
</comment>
<proteinExistence type="inferred from homology"/>
<dbReference type="EC" id="3.5.3.23" evidence="3 4"/>
<accession>A0A8I0T308</accession>
<dbReference type="GO" id="GO:0009015">
    <property type="term" value="F:N-succinylarginine dihydrolase activity"/>
    <property type="evidence" value="ECO:0007669"/>
    <property type="project" value="UniProtKB-UniRule"/>
</dbReference>
<dbReference type="RefSeq" id="WP_147388743.1">
    <property type="nucleotide sequence ID" value="NZ_AQHF01000016.1"/>
</dbReference>
<feature type="binding site" evidence="3">
    <location>
        <position position="208"/>
    </location>
    <ligand>
        <name>substrate</name>
    </ligand>
</feature>
<dbReference type="HAMAP" id="MF_01172">
    <property type="entry name" value="AstB"/>
    <property type="match status" value="1"/>
</dbReference>
<sequence>MKTIEVNFDGLVGPSHNFSGLSSGNRASQFNKGRISNPKLAALQGLEKMKLLMDSGLTQGILPPQMRPDISMLRRFGFTGSEYHIIDKVSKIEPQLLSLCYSSSSMWAANSATISPSSDTGDGKLHITAANLASKFHRSLEVEGTELALKKIFKDSDKFVHHPALPPAELFKDEGAANQLRFCNEYGDAGLNVFVHNQCATVAENEGRQSRQAHESIRRLHQLNSDTTILLMQNPEVVSKGFFHNDTIAVNNKNVFLYHEMAYINHDELTTKIAEYFGGRSNFYPICVPSEMISLDLALKTYMFNSQLISINSEHMALIAPIECSMEPTVKQFLDSIITSDNPVKSIHYVDLRQSMLNGGGPACLRLRVQLTERELAAVHSGVILTPELYAQLRQWIEKYYRDQLRVEDLADPNLYVESCEALDNLSQILDLNSLYFFQQSEI</sequence>
<evidence type="ECO:0000256" key="1">
    <source>
        <dbReference type="ARBA" id="ARBA00022503"/>
    </source>
</evidence>
<keyword evidence="6" id="KW-1185">Reference proteome</keyword>
<dbReference type="GO" id="GO:0019545">
    <property type="term" value="P:L-arginine catabolic process to succinate"/>
    <property type="evidence" value="ECO:0007669"/>
    <property type="project" value="UniProtKB-UniRule"/>
</dbReference>
<keyword evidence="2 3" id="KW-0378">Hydrolase</keyword>
<keyword evidence="1 3" id="KW-0056">Arginine metabolism</keyword>
<feature type="binding site" evidence="3">
    <location>
        <position position="246"/>
    </location>
    <ligand>
        <name>substrate</name>
    </ligand>
</feature>
<dbReference type="PANTHER" id="PTHR30420">
    <property type="entry name" value="N-SUCCINYLARGININE DIHYDROLASE"/>
    <property type="match status" value="1"/>
</dbReference>
<feature type="active site" evidence="3">
    <location>
        <position position="244"/>
    </location>
</feature>
<evidence type="ECO:0000313" key="6">
    <source>
        <dbReference type="Proteomes" id="UP000660708"/>
    </source>
</evidence>
<evidence type="ECO:0000256" key="3">
    <source>
        <dbReference type="HAMAP-Rule" id="MF_01172"/>
    </source>
</evidence>
<gene>
    <name evidence="3" type="primary">astB</name>
    <name evidence="5" type="ORF">PPEP_a4165</name>
</gene>
<feature type="active site" description="Nucleophile" evidence="3">
    <location>
        <position position="364"/>
    </location>
</feature>
<feature type="binding site" evidence="3">
    <location>
        <begin position="19"/>
        <end position="28"/>
    </location>
    <ligand>
        <name>substrate</name>
    </ligand>
</feature>
<dbReference type="GO" id="GO:0019544">
    <property type="term" value="P:L-arginine catabolic process to L-glutamate"/>
    <property type="evidence" value="ECO:0007669"/>
    <property type="project" value="UniProtKB-UniRule"/>
</dbReference>
<evidence type="ECO:0000256" key="4">
    <source>
        <dbReference type="NCBIfam" id="TIGR03241"/>
    </source>
</evidence>
<feature type="binding site" evidence="3">
    <location>
        <position position="358"/>
    </location>
    <ligand>
        <name>substrate</name>
    </ligand>
</feature>
<evidence type="ECO:0000256" key="2">
    <source>
        <dbReference type="ARBA" id="ARBA00022801"/>
    </source>
</evidence>
<protein>
    <recommendedName>
        <fullName evidence="3 4">N-succinylarginine dihydrolase</fullName>
        <ecNumber evidence="3 4">3.5.3.23</ecNumber>
    </recommendedName>
</protein>
<dbReference type="NCBIfam" id="NF009789">
    <property type="entry name" value="PRK13281.1"/>
    <property type="match status" value="1"/>
</dbReference>
<dbReference type="Gene3D" id="3.75.10.20">
    <property type="entry name" value="Succinylarginine dihydrolase"/>
    <property type="match status" value="1"/>
</dbReference>
<dbReference type="UniPathway" id="UPA00185">
    <property type="reaction ID" value="UER00280"/>
</dbReference>